<evidence type="ECO:0000259" key="9">
    <source>
        <dbReference type="Pfam" id="PF05572"/>
    </source>
</evidence>
<dbReference type="PANTHER" id="PTHR47466">
    <property type="match status" value="1"/>
</dbReference>
<accession>A0ABR8NE02</accession>
<dbReference type="RefSeq" id="WP_191196160.1">
    <property type="nucleotide sequence ID" value="NZ_JACXYZ010000002.1"/>
</dbReference>
<evidence type="ECO:0000256" key="3">
    <source>
        <dbReference type="ARBA" id="ARBA00022723"/>
    </source>
</evidence>
<dbReference type="SUPFAM" id="SSF55486">
    <property type="entry name" value="Metalloproteases ('zincins'), catalytic domain"/>
    <property type="match status" value="1"/>
</dbReference>
<evidence type="ECO:0000256" key="2">
    <source>
        <dbReference type="ARBA" id="ARBA00022670"/>
    </source>
</evidence>
<evidence type="ECO:0000256" key="8">
    <source>
        <dbReference type="ARBA" id="ARBA00023157"/>
    </source>
</evidence>
<evidence type="ECO:0000313" key="10">
    <source>
        <dbReference type="EMBL" id="MBD3926336.1"/>
    </source>
</evidence>
<gene>
    <name evidence="10" type="ORF">IEZ26_17050</name>
</gene>
<keyword evidence="8" id="KW-1015">Disulfide bond</keyword>
<keyword evidence="2" id="KW-0645">Protease</keyword>
<dbReference type="EMBL" id="JACXYZ010000002">
    <property type="protein sequence ID" value="MBD3926336.1"/>
    <property type="molecule type" value="Genomic_DNA"/>
</dbReference>
<evidence type="ECO:0000256" key="5">
    <source>
        <dbReference type="ARBA" id="ARBA00022801"/>
    </source>
</evidence>
<organism evidence="10 11">
    <name type="scientific">Nocardioides cavernae</name>
    <dbReference type="NCBI Taxonomy" id="1921566"/>
    <lineage>
        <taxon>Bacteria</taxon>
        <taxon>Bacillati</taxon>
        <taxon>Actinomycetota</taxon>
        <taxon>Actinomycetes</taxon>
        <taxon>Propionibacteriales</taxon>
        <taxon>Nocardioidaceae</taxon>
        <taxon>Nocardioides</taxon>
    </lineage>
</organism>
<dbReference type="GO" id="GO:0008237">
    <property type="term" value="F:metallopeptidase activity"/>
    <property type="evidence" value="ECO:0007669"/>
    <property type="project" value="UniProtKB-KW"/>
</dbReference>
<evidence type="ECO:0000256" key="4">
    <source>
        <dbReference type="ARBA" id="ARBA00022729"/>
    </source>
</evidence>
<dbReference type="InterPro" id="IPR008754">
    <property type="entry name" value="Peptidase_M43"/>
</dbReference>
<keyword evidence="11" id="KW-1185">Reference proteome</keyword>
<comment type="similarity">
    <text evidence="1">Belongs to the peptidase M43B family.</text>
</comment>
<evidence type="ECO:0000256" key="1">
    <source>
        <dbReference type="ARBA" id="ARBA00008721"/>
    </source>
</evidence>
<keyword evidence="5" id="KW-0378">Hydrolase</keyword>
<feature type="domain" description="Peptidase M43 pregnancy-associated plasma-A" evidence="9">
    <location>
        <begin position="140"/>
        <end position="281"/>
    </location>
</feature>
<evidence type="ECO:0000256" key="6">
    <source>
        <dbReference type="ARBA" id="ARBA00022833"/>
    </source>
</evidence>
<dbReference type="Gene3D" id="3.40.390.10">
    <property type="entry name" value="Collagenase (Catalytic Domain)"/>
    <property type="match status" value="1"/>
</dbReference>
<protein>
    <submittedName>
        <fullName evidence="10">Zinc metalloprotease</fullName>
    </submittedName>
</protein>
<evidence type="ECO:0000313" key="11">
    <source>
        <dbReference type="Proteomes" id="UP000618818"/>
    </source>
</evidence>
<keyword evidence="3" id="KW-0479">Metal-binding</keyword>
<dbReference type="Proteomes" id="UP000618818">
    <property type="component" value="Unassembled WGS sequence"/>
</dbReference>
<keyword evidence="4" id="KW-0732">Signal</keyword>
<dbReference type="PANTHER" id="PTHR47466:SF1">
    <property type="entry name" value="METALLOPROTEASE MEP1 (AFU_ORTHOLOGUE AFUA_1G07730)-RELATED"/>
    <property type="match status" value="1"/>
</dbReference>
<dbReference type="InterPro" id="IPR024079">
    <property type="entry name" value="MetalloPept_cat_dom_sf"/>
</dbReference>
<reference evidence="10 11" key="1">
    <citation type="submission" date="2020-09" db="EMBL/GenBank/DDBJ databases">
        <title>novel species in genus Nocardioides.</title>
        <authorList>
            <person name="Zhang G."/>
        </authorList>
    </citation>
    <scope>NUCLEOTIDE SEQUENCE [LARGE SCALE GENOMIC DNA]</scope>
    <source>
        <strain evidence="10 11">KCTC 39551</strain>
    </source>
</reference>
<name>A0ABR8NE02_9ACTN</name>
<proteinExistence type="inferred from homology"/>
<dbReference type="CDD" id="cd04275">
    <property type="entry name" value="ZnMc_pappalysin_like"/>
    <property type="match status" value="1"/>
</dbReference>
<keyword evidence="7 10" id="KW-0482">Metalloprotease</keyword>
<dbReference type="Pfam" id="PF05572">
    <property type="entry name" value="Peptidase_M43"/>
    <property type="match status" value="1"/>
</dbReference>
<keyword evidence="6" id="KW-0862">Zinc</keyword>
<comment type="caution">
    <text evidence="10">The sequence shown here is derived from an EMBL/GenBank/DDBJ whole genome shotgun (WGS) entry which is preliminary data.</text>
</comment>
<evidence type="ECO:0000256" key="7">
    <source>
        <dbReference type="ARBA" id="ARBA00023049"/>
    </source>
</evidence>
<sequence length="291" mass="31434">MQEYERLLEEQPSFRTNQQRAEAFTARAVTSGEAERVARRLITIPTVVHVVYKKPKENISKAQVQSQIAVLNQDYRFTNPDTAKVPDAWKGLAADAKIKFKLATKDPDGKRTDGIVRVQTDRASFGPGDGVKKASQGGSTAWPADAYLNVWVCALGGGLLGYAQFPGGPKATDGVVILHSAFGTEGSAIAPFNRGRTLTHEVGHWLNLRHIWGDTLDCSGGDLVSDTPNSRGPNYGKPSFPVISCGNGPNGDMFMNYMDYVDDAAMFMFTAGQVARMSACLAGPRKSFATA</sequence>